<feature type="signal peptide" evidence="1">
    <location>
        <begin position="1"/>
        <end position="24"/>
    </location>
</feature>
<dbReference type="EMBL" id="JACOGI010000001">
    <property type="protein sequence ID" value="MBC3514873.1"/>
    <property type="molecule type" value="Genomic_DNA"/>
</dbReference>
<dbReference type="Proteomes" id="UP000597668">
    <property type="component" value="Unassembled WGS sequence"/>
</dbReference>
<feature type="chain" id="PRO_5035232500" evidence="1">
    <location>
        <begin position="25"/>
        <end position="119"/>
    </location>
</feature>
<keyword evidence="3" id="KW-1185">Reference proteome</keyword>
<evidence type="ECO:0000256" key="1">
    <source>
        <dbReference type="SAM" id="SignalP"/>
    </source>
</evidence>
<dbReference type="RefSeq" id="WP_186487123.1">
    <property type="nucleotide sequence ID" value="NZ_JACOGI010000001.1"/>
</dbReference>
<organism evidence="2 3">
    <name type="scientific">Neobittarella massiliensis</name>
    <name type="common">ex Bilen et al. 2018</name>
    <dbReference type="NCBI Taxonomy" id="2041842"/>
    <lineage>
        <taxon>Bacteria</taxon>
        <taxon>Bacillati</taxon>
        <taxon>Bacillota</taxon>
        <taxon>Clostridia</taxon>
        <taxon>Eubacteriales</taxon>
        <taxon>Oscillospiraceae</taxon>
        <taxon>Neobittarella (ex Bilen et al. 2018)</taxon>
    </lineage>
</organism>
<keyword evidence="1" id="KW-0732">Signal</keyword>
<sequence>MKKFLAVISAVLCLGVVFVSSVFADTATANVSGTSRCYSGRTVVGSTSSRLSLSVYASSGSVRGYAQYYTGNYVTTNNSVDSYNGIYSTSNSAPDNYTWRCYGQATGSYPASATVQVTT</sequence>
<name>A0A8J6IM94_9FIRM</name>
<dbReference type="AlphaFoldDB" id="A0A8J6IM94"/>
<proteinExistence type="predicted"/>
<accession>A0A8J6IM94</accession>
<evidence type="ECO:0000313" key="2">
    <source>
        <dbReference type="EMBL" id="MBC3514873.1"/>
    </source>
</evidence>
<protein>
    <submittedName>
        <fullName evidence="2">Uncharacterized protein</fullName>
    </submittedName>
</protein>
<reference evidence="2" key="1">
    <citation type="submission" date="2020-08" db="EMBL/GenBank/DDBJ databases">
        <authorList>
            <person name="Liu C."/>
            <person name="Sun Q."/>
        </authorList>
    </citation>
    <scope>NUCLEOTIDE SEQUENCE</scope>
    <source>
        <strain evidence="2">NSJ-65</strain>
    </source>
</reference>
<comment type="caution">
    <text evidence="2">The sequence shown here is derived from an EMBL/GenBank/DDBJ whole genome shotgun (WGS) entry which is preliminary data.</text>
</comment>
<gene>
    <name evidence="2" type="ORF">H8K20_00505</name>
</gene>
<evidence type="ECO:0000313" key="3">
    <source>
        <dbReference type="Proteomes" id="UP000597668"/>
    </source>
</evidence>